<dbReference type="Proteomes" id="UP000095230">
    <property type="component" value="Unassembled WGS sequence"/>
</dbReference>
<keyword evidence="1" id="KW-0732">Signal</keyword>
<evidence type="ECO:0000256" key="1">
    <source>
        <dbReference type="SAM" id="SignalP"/>
    </source>
</evidence>
<protein>
    <recommendedName>
        <fullName evidence="4">Lipoprotein</fullName>
    </recommendedName>
</protein>
<comment type="caution">
    <text evidence="2">The sequence shown here is derived from an EMBL/GenBank/DDBJ whole genome shotgun (WGS) entry which is preliminary data.</text>
</comment>
<evidence type="ECO:0008006" key="4">
    <source>
        <dbReference type="Google" id="ProtNLM"/>
    </source>
</evidence>
<accession>A0A1E5IR09</accession>
<evidence type="ECO:0000313" key="3">
    <source>
        <dbReference type="Proteomes" id="UP000095230"/>
    </source>
</evidence>
<name>A0A1E5IR09_SHECO</name>
<organism evidence="2 3">
    <name type="scientific">Shewanella colwelliana</name>
    <name type="common">Alteromonas colwelliana</name>
    <dbReference type="NCBI Taxonomy" id="23"/>
    <lineage>
        <taxon>Bacteria</taxon>
        <taxon>Pseudomonadati</taxon>
        <taxon>Pseudomonadota</taxon>
        <taxon>Gammaproteobacteria</taxon>
        <taxon>Alteromonadales</taxon>
        <taxon>Shewanellaceae</taxon>
        <taxon>Shewanella</taxon>
    </lineage>
</organism>
<gene>
    <name evidence="2" type="ORF">BEL05_09620</name>
</gene>
<feature type="signal peptide" evidence="1">
    <location>
        <begin position="1"/>
        <end position="20"/>
    </location>
</feature>
<dbReference type="OrthoDB" id="6225595at2"/>
<reference evidence="2 3" key="1">
    <citation type="submission" date="2016-07" db="EMBL/GenBank/DDBJ databases">
        <title>Whole-genome of two Shewanella species isolated from a digestive organ of sea cucumber Apostichopus japonicus Selenka 1867.</title>
        <authorList>
            <person name="Hong H.-H."/>
            <person name="Choi H."/>
            <person name="Cheon S."/>
            <person name="Oh J.-S."/>
            <person name="Lee H.-G."/>
            <person name="Park C."/>
        </authorList>
    </citation>
    <scope>NUCLEOTIDE SEQUENCE [LARGE SCALE GENOMIC DNA]</scope>
    <source>
        <strain evidence="2 3">CSB03KR</strain>
    </source>
</reference>
<sequence length="192" mass="20979">MLLSFVLVSSLFLASCATVAPIVNSNSPINIYGVTTLPPQNGDWVVIAASGYQSSLGSKGINKNESHVVNVSIFKLPSLDSDKKLLEYIVSSRASTPDTGRFENRENTENLSPLNGAVCVKYHSRSTDTNAKIQGGNASMVYESIGYNCQHPKSNTVGVNIEYSSRYFEDTGYSTLQYDSDVFFNGIEFTEF</sequence>
<dbReference type="EMBL" id="MCBT01000046">
    <property type="protein sequence ID" value="OEG72951.1"/>
    <property type="molecule type" value="Genomic_DNA"/>
</dbReference>
<proteinExistence type="predicted"/>
<feature type="chain" id="PRO_5009178973" description="Lipoprotein" evidence="1">
    <location>
        <begin position="21"/>
        <end position="192"/>
    </location>
</feature>
<evidence type="ECO:0000313" key="2">
    <source>
        <dbReference type="EMBL" id="OEG72951.1"/>
    </source>
</evidence>
<dbReference type="AlphaFoldDB" id="A0A1E5IR09"/>